<evidence type="ECO:0000256" key="2">
    <source>
        <dbReference type="SAM" id="SignalP"/>
    </source>
</evidence>
<feature type="region of interest" description="Disordered" evidence="1">
    <location>
        <begin position="48"/>
        <end position="74"/>
    </location>
</feature>
<gene>
    <name evidence="4" type="ORF">PVSEL_1407010</name>
</gene>
<protein>
    <submittedName>
        <fullName evidence="4">Fam-c protein</fullName>
    </submittedName>
</protein>
<name>A0A6V7TGW6_PLAVN</name>
<dbReference type="EMBL" id="LR865435">
    <property type="protein sequence ID" value="CAD2114484.1"/>
    <property type="molecule type" value="Genomic_DNA"/>
</dbReference>
<feature type="domain" description="PYST-C1-like N-terminal" evidence="3">
    <location>
        <begin position="27"/>
        <end position="86"/>
    </location>
</feature>
<feature type="signal peptide" evidence="2">
    <location>
        <begin position="1"/>
        <end position="25"/>
    </location>
</feature>
<reference evidence="4 5" key="1">
    <citation type="submission" date="2020-08" db="EMBL/GenBank/DDBJ databases">
        <authorList>
            <person name="Ramaprasad A."/>
        </authorList>
    </citation>
    <scope>NUCLEOTIDE SEQUENCE [LARGE SCALE GENOMIC DNA]</scope>
</reference>
<dbReference type="Pfam" id="PF09690">
    <property type="entry name" value="PYST-C1"/>
    <property type="match status" value="1"/>
</dbReference>
<dbReference type="VEuPathDB" id="PlasmoDB:PVPCR_0803650"/>
<accession>A0A6V7TGW6</accession>
<keyword evidence="2" id="KW-0732">Signal</keyword>
<sequence>MNRKIFSLVCIALYVILVVPIQCSQQNVYDARNKSACGTKEINRINEKNDIESKNETQLTNDIPKNDEDDKKSSSFNIFKRGKKSKRTKENLYSKLPSNLSLDEMVKIFMDNNKDIPTDRLEFKKYIINILKNDPEQSKFLKNLFGKLAKKPLKHALISPLFNAYVSNYSEVENEQNNSL</sequence>
<feature type="compositionally biased region" description="Basic and acidic residues" evidence="1">
    <location>
        <begin position="64"/>
        <end position="73"/>
    </location>
</feature>
<evidence type="ECO:0000256" key="1">
    <source>
        <dbReference type="SAM" id="MobiDB-lite"/>
    </source>
</evidence>
<dbReference type="VEuPathDB" id="PlasmoDB:PVLDE_0803560"/>
<evidence type="ECO:0000313" key="5">
    <source>
        <dbReference type="Proteomes" id="UP000515697"/>
    </source>
</evidence>
<feature type="chain" id="PRO_5028330049" evidence="2">
    <location>
        <begin position="26"/>
        <end position="180"/>
    </location>
</feature>
<dbReference type="VEuPathDB" id="PlasmoDB:PVSEL_1407010"/>
<dbReference type="NCBIfam" id="TIGR01601">
    <property type="entry name" value="PYST-C1"/>
    <property type="match status" value="1"/>
</dbReference>
<dbReference type="VEuPathDB" id="PlasmoDB:PVBDA_0400180"/>
<evidence type="ECO:0000259" key="3">
    <source>
        <dbReference type="Pfam" id="PF09690"/>
    </source>
</evidence>
<dbReference type="InterPro" id="IPR006488">
    <property type="entry name" value="PYST-C1_N"/>
</dbReference>
<organism evidence="4 5">
    <name type="scientific">Plasmodium vinckei</name>
    <dbReference type="NCBI Taxonomy" id="5860"/>
    <lineage>
        <taxon>Eukaryota</taxon>
        <taxon>Sar</taxon>
        <taxon>Alveolata</taxon>
        <taxon>Apicomplexa</taxon>
        <taxon>Aconoidasida</taxon>
        <taxon>Haemosporida</taxon>
        <taxon>Plasmodiidae</taxon>
        <taxon>Plasmodium</taxon>
        <taxon>Plasmodium (Vinckeia)</taxon>
    </lineage>
</organism>
<dbReference type="AlphaFoldDB" id="A0A6V7TGW6"/>
<dbReference type="Proteomes" id="UP000515697">
    <property type="component" value="Chromosome PVSEL_14"/>
</dbReference>
<proteinExistence type="predicted"/>
<evidence type="ECO:0000313" key="4">
    <source>
        <dbReference type="EMBL" id="CAD2114484.1"/>
    </source>
</evidence>